<feature type="transmembrane region" description="Helical" evidence="1">
    <location>
        <begin position="40"/>
        <end position="60"/>
    </location>
</feature>
<dbReference type="PANTHER" id="PTHR36436:SF6">
    <property type="entry name" value="SLL5081 PROTEIN"/>
    <property type="match status" value="1"/>
</dbReference>
<sequence>MEGKEIIKLTETIRFVSILLLVYWIYDYKMNHGLGMAVTFYHVILGVLILMIGILVHLLIKNQTSMFESHNKNVNRERVRYLTKILIFPLLAVILYGTNYYTKFQAELSDSSEISLYQDYQLTNQSVESNKIVSKDSMYAIIEKYKKSTVLLQSRNLHREISWKESKFGGYPNMESFSEYPKCDICKSSLNFVFQLYKKDFPEFYFPVDANIFQLFRCPNYNCNESFSDRYDQKMFHYYSKVDCKKNKVLIKLKNVGDLIEPEVPDCYLKSLVTSDYPKFDDYKSTDWAKLDSNLKESLLDESIEKYVTKSYTKIGGYPSFTQSSYYPKCNCGRIKEFLFQLSSDFPKKADLGIMIGDAGNIYYYICTHCGEKSIESYWDCS</sequence>
<feature type="transmembrane region" description="Helical" evidence="1">
    <location>
        <begin position="12"/>
        <end position="28"/>
    </location>
</feature>
<protein>
    <recommendedName>
        <fullName evidence="4">DUF1963 domain-containing protein</fullName>
    </recommendedName>
</protein>
<evidence type="ECO:0000313" key="2">
    <source>
        <dbReference type="EMBL" id="AXB58428.1"/>
    </source>
</evidence>
<evidence type="ECO:0008006" key="4">
    <source>
        <dbReference type="Google" id="ProtNLM"/>
    </source>
</evidence>
<keyword evidence="1" id="KW-0472">Membrane</keyword>
<keyword evidence="1" id="KW-1133">Transmembrane helix</keyword>
<dbReference type="InterPro" id="IPR015315">
    <property type="entry name" value="DUF1963"/>
</dbReference>
<dbReference type="EMBL" id="CP030261">
    <property type="protein sequence ID" value="AXB58428.1"/>
    <property type="molecule type" value="Genomic_DNA"/>
</dbReference>
<dbReference type="InterPro" id="IPR035948">
    <property type="entry name" value="YwqG-like_sf"/>
</dbReference>
<keyword evidence="3" id="KW-1185">Reference proteome</keyword>
<dbReference type="OrthoDB" id="348118at2"/>
<dbReference type="PANTHER" id="PTHR36436">
    <property type="entry name" value="SLL5081 PROTEIN"/>
    <property type="match status" value="1"/>
</dbReference>
<name>A0A344LWY6_9FLAO</name>
<dbReference type="Gene3D" id="2.30.320.10">
    <property type="entry name" value="YwqG-like"/>
    <property type="match status" value="1"/>
</dbReference>
<dbReference type="Proteomes" id="UP000251561">
    <property type="component" value="Chromosome"/>
</dbReference>
<evidence type="ECO:0000256" key="1">
    <source>
        <dbReference type="SAM" id="Phobius"/>
    </source>
</evidence>
<proteinExistence type="predicted"/>
<feature type="transmembrane region" description="Helical" evidence="1">
    <location>
        <begin position="81"/>
        <end position="101"/>
    </location>
</feature>
<dbReference type="SUPFAM" id="SSF103032">
    <property type="entry name" value="Hypothetical protein YwqG"/>
    <property type="match status" value="1"/>
</dbReference>
<gene>
    <name evidence="2" type="ORF">HYN86_18260</name>
</gene>
<keyword evidence="1" id="KW-0812">Transmembrane</keyword>
<reference evidence="2 3" key="1">
    <citation type="submission" date="2018-06" db="EMBL/GenBank/DDBJ databases">
        <title>Genome sequencing of Flavobacterium.</title>
        <authorList>
            <person name="Baek M.-G."/>
            <person name="Yi H."/>
        </authorList>
    </citation>
    <scope>NUCLEOTIDE SEQUENCE [LARGE SCALE GENOMIC DNA]</scope>
    <source>
        <strain evidence="2 3">HYN0086</strain>
    </source>
</reference>
<evidence type="ECO:0000313" key="3">
    <source>
        <dbReference type="Proteomes" id="UP000251561"/>
    </source>
</evidence>
<dbReference type="AlphaFoldDB" id="A0A344LWY6"/>
<dbReference type="Pfam" id="PF09234">
    <property type="entry name" value="DUF1963"/>
    <property type="match status" value="1"/>
</dbReference>
<organism evidence="2 3">
    <name type="scientific">Flavobacterium fluviale</name>
    <dbReference type="NCBI Taxonomy" id="2249356"/>
    <lineage>
        <taxon>Bacteria</taxon>
        <taxon>Pseudomonadati</taxon>
        <taxon>Bacteroidota</taxon>
        <taxon>Flavobacteriia</taxon>
        <taxon>Flavobacteriales</taxon>
        <taxon>Flavobacteriaceae</taxon>
        <taxon>Flavobacterium</taxon>
    </lineage>
</organism>
<dbReference type="RefSeq" id="WP_113679346.1">
    <property type="nucleotide sequence ID" value="NZ_CP030261.1"/>
</dbReference>
<accession>A0A344LWY6</accession>
<dbReference type="KEGG" id="ffl:HYN86_18260"/>